<dbReference type="AlphaFoldDB" id="A0A0L6JNB8"/>
<organism evidence="1 2">
    <name type="scientific">Pseudobacteroides cellulosolvens ATCC 35603 = DSM 2933</name>
    <dbReference type="NCBI Taxonomy" id="398512"/>
    <lineage>
        <taxon>Bacteria</taxon>
        <taxon>Bacillati</taxon>
        <taxon>Bacillota</taxon>
        <taxon>Clostridia</taxon>
        <taxon>Eubacteriales</taxon>
        <taxon>Oscillospiraceae</taxon>
        <taxon>Pseudobacteroides</taxon>
    </lineage>
</organism>
<sequence length="42" mass="4739">MNSILINTKYGSNARPAWTINKTIIQNAFNEVMTDENLISVL</sequence>
<comment type="caution">
    <text evidence="1">The sequence shown here is derived from an EMBL/GenBank/DDBJ whole genome shotgun (WGS) entry which is preliminary data.</text>
</comment>
<dbReference type="STRING" id="398512.Bccel_2488"/>
<name>A0A0L6JNB8_9FIRM</name>
<reference evidence="2" key="1">
    <citation type="submission" date="2015-07" db="EMBL/GenBank/DDBJ databases">
        <title>Near-Complete Genome Sequence of the Cellulolytic Bacterium Bacteroides (Pseudobacteroides) cellulosolvens ATCC 35603.</title>
        <authorList>
            <person name="Dassa B."/>
            <person name="Utturkar S.M."/>
            <person name="Klingeman D.M."/>
            <person name="Hurt R.A."/>
            <person name="Keller M."/>
            <person name="Xu J."/>
            <person name="Reddy Y.H.K."/>
            <person name="Borovok I."/>
            <person name="Grinberg I.R."/>
            <person name="Lamed R."/>
            <person name="Zhivin O."/>
            <person name="Bayer E.A."/>
            <person name="Brown S.D."/>
        </authorList>
    </citation>
    <scope>NUCLEOTIDE SEQUENCE [LARGE SCALE GENOMIC DNA]</scope>
    <source>
        <strain evidence="2">DSM 2933</strain>
    </source>
</reference>
<proteinExistence type="predicted"/>
<evidence type="ECO:0000313" key="2">
    <source>
        <dbReference type="Proteomes" id="UP000036923"/>
    </source>
</evidence>
<gene>
    <name evidence="1" type="ORF">Bccel_2488</name>
</gene>
<evidence type="ECO:0000313" key="1">
    <source>
        <dbReference type="EMBL" id="KNY27220.1"/>
    </source>
</evidence>
<dbReference type="EMBL" id="LGTC01000001">
    <property type="protein sequence ID" value="KNY27220.1"/>
    <property type="molecule type" value="Genomic_DNA"/>
</dbReference>
<accession>A0A0L6JNB8</accession>
<keyword evidence="2" id="KW-1185">Reference proteome</keyword>
<dbReference type="Proteomes" id="UP000036923">
    <property type="component" value="Unassembled WGS sequence"/>
</dbReference>
<protein>
    <submittedName>
        <fullName evidence="1">Uncharacterized protein</fullName>
    </submittedName>
</protein>